<dbReference type="AlphaFoldDB" id="A0A915LS58"/>
<reference evidence="2" key="1">
    <citation type="submission" date="2022-11" db="UniProtKB">
        <authorList>
            <consortium name="WormBaseParasite"/>
        </authorList>
    </citation>
    <scope>IDENTIFICATION</scope>
</reference>
<dbReference type="Proteomes" id="UP000887561">
    <property type="component" value="Unplaced"/>
</dbReference>
<evidence type="ECO:0000313" key="1">
    <source>
        <dbReference type="Proteomes" id="UP000887561"/>
    </source>
</evidence>
<protein>
    <submittedName>
        <fullName evidence="2">Uncharacterized protein</fullName>
    </submittedName>
</protein>
<evidence type="ECO:0000313" key="2">
    <source>
        <dbReference type="WBParaSite" id="scaffold17739_cov129.g18716"/>
    </source>
</evidence>
<proteinExistence type="predicted"/>
<name>A0A915LS58_MELJA</name>
<keyword evidence="1" id="KW-1185">Reference proteome</keyword>
<accession>A0A915LS58</accession>
<dbReference type="WBParaSite" id="scaffold17739_cov129.g18716">
    <property type="protein sequence ID" value="scaffold17739_cov129.g18716"/>
    <property type="gene ID" value="scaffold17739_cov129.g18716"/>
</dbReference>
<sequence length="162" mass="19524">MLLFENKNPLLFFEFDAQFENDIARTIRQQYSDFLKKFEKEDDWENYLDLFPYAGLADHVKKHEIYPYANGWVKDIKKFYSFETIVYKSANDKNKYLKLNEEDILRMRLDDIFAWSDDIGKKWQVAVDNKTPMYLFSESLKTKEPYIISFAIRLTKEKPKGK</sequence>
<organism evidence="1 2">
    <name type="scientific">Meloidogyne javanica</name>
    <name type="common">Root-knot nematode worm</name>
    <dbReference type="NCBI Taxonomy" id="6303"/>
    <lineage>
        <taxon>Eukaryota</taxon>
        <taxon>Metazoa</taxon>
        <taxon>Ecdysozoa</taxon>
        <taxon>Nematoda</taxon>
        <taxon>Chromadorea</taxon>
        <taxon>Rhabditida</taxon>
        <taxon>Tylenchina</taxon>
        <taxon>Tylenchomorpha</taxon>
        <taxon>Tylenchoidea</taxon>
        <taxon>Meloidogynidae</taxon>
        <taxon>Meloidogyninae</taxon>
        <taxon>Meloidogyne</taxon>
        <taxon>Meloidogyne incognita group</taxon>
    </lineage>
</organism>